<comment type="similarity">
    <text evidence="11">Belongs to the SEDS family. FtsW subfamily.</text>
</comment>
<proteinExistence type="inferred from homology"/>
<gene>
    <name evidence="17" type="ORF">A2390_02340</name>
</gene>
<dbReference type="Proteomes" id="UP000178599">
    <property type="component" value="Unassembled WGS sequence"/>
</dbReference>
<evidence type="ECO:0000256" key="8">
    <source>
        <dbReference type="ARBA" id="ARBA00023136"/>
    </source>
</evidence>
<dbReference type="AlphaFoldDB" id="A0A1G2CM04"/>
<comment type="caution">
    <text evidence="17">The sequence shown here is derived from an EMBL/GenBank/DDBJ whole genome shotgun (WGS) entry which is preliminary data.</text>
</comment>
<comment type="catalytic activity">
    <reaction evidence="15">
        <text>[GlcNAc-(1-&gt;4)-Mur2Ac(oyl-L-Ala-gamma-D-Glu-L-Lys-D-Ala-D-Ala)](n)-di-trans,octa-cis-undecaprenyl diphosphate + beta-D-GlcNAc-(1-&gt;4)-Mur2Ac(oyl-L-Ala-gamma-D-Glu-L-Lys-D-Ala-D-Ala)-di-trans,octa-cis-undecaprenyl diphosphate = [GlcNAc-(1-&gt;4)-Mur2Ac(oyl-L-Ala-gamma-D-Glu-L-Lys-D-Ala-D-Ala)](n+1)-di-trans,octa-cis-undecaprenyl diphosphate + di-trans,octa-cis-undecaprenyl diphosphate + H(+)</text>
        <dbReference type="Rhea" id="RHEA:23708"/>
        <dbReference type="Rhea" id="RHEA-COMP:9602"/>
        <dbReference type="Rhea" id="RHEA-COMP:9603"/>
        <dbReference type="ChEBI" id="CHEBI:15378"/>
        <dbReference type="ChEBI" id="CHEBI:58405"/>
        <dbReference type="ChEBI" id="CHEBI:60033"/>
        <dbReference type="ChEBI" id="CHEBI:78435"/>
        <dbReference type="EC" id="2.4.99.28"/>
    </reaction>
</comment>
<feature type="transmembrane region" description="Helical" evidence="16">
    <location>
        <begin position="85"/>
        <end position="105"/>
    </location>
</feature>
<keyword evidence="2" id="KW-0328">Glycosyltransferase</keyword>
<evidence type="ECO:0000256" key="11">
    <source>
        <dbReference type="ARBA" id="ARBA00038053"/>
    </source>
</evidence>
<dbReference type="EMBL" id="MHLE01000032">
    <property type="protein sequence ID" value="OGZ02415.1"/>
    <property type="molecule type" value="Genomic_DNA"/>
</dbReference>
<keyword evidence="7 16" id="KW-1133">Transmembrane helix</keyword>
<evidence type="ECO:0000256" key="10">
    <source>
        <dbReference type="ARBA" id="ARBA00033270"/>
    </source>
</evidence>
<feature type="transmembrane region" description="Helical" evidence="16">
    <location>
        <begin position="352"/>
        <end position="373"/>
    </location>
</feature>
<dbReference type="GO" id="GO:0032153">
    <property type="term" value="C:cell division site"/>
    <property type="evidence" value="ECO:0007669"/>
    <property type="project" value="TreeGrafter"/>
</dbReference>
<evidence type="ECO:0000256" key="15">
    <source>
        <dbReference type="ARBA" id="ARBA00049902"/>
    </source>
</evidence>
<keyword evidence="3" id="KW-0808">Transferase</keyword>
<evidence type="ECO:0000256" key="14">
    <source>
        <dbReference type="ARBA" id="ARBA00044770"/>
    </source>
</evidence>
<feature type="transmembrane region" description="Helical" evidence="16">
    <location>
        <begin position="20"/>
        <end position="40"/>
    </location>
</feature>
<comment type="subcellular location">
    <subcellularLocation>
        <location evidence="1">Membrane</location>
        <topology evidence="1">Multi-pass membrane protein</topology>
    </subcellularLocation>
</comment>
<evidence type="ECO:0000256" key="2">
    <source>
        <dbReference type="ARBA" id="ARBA00022676"/>
    </source>
</evidence>
<organism evidence="17 18">
    <name type="scientific">Candidatus Liptonbacteria bacterium RIFOXYB1_FULL_36_10</name>
    <dbReference type="NCBI Taxonomy" id="1798654"/>
    <lineage>
        <taxon>Bacteria</taxon>
        <taxon>Candidatus Liptoniibacteriota</taxon>
    </lineage>
</organism>
<evidence type="ECO:0000256" key="16">
    <source>
        <dbReference type="SAM" id="Phobius"/>
    </source>
</evidence>
<feature type="transmembrane region" description="Helical" evidence="16">
    <location>
        <begin position="159"/>
        <end position="191"/>
    </location>
</feature>
<feature type="transmembrane region" description="Helical" evidence="16">
    <location>
        <begin position="60"/>
        <end position="78"/>
    </location>
</feature>
<dbReference type="EC" id="2.4.99.28" evidence="14"/>
<evidence type="ECO:0000313" key="17">
    <source>
        <dbReference type="EMBL" id="OGZ02415.1"/>
    </source>
</evidence>
<evidence type="ECO:0000256" key="1">
    <source>
        <dbReference type="ARBA" id="ARBA00004141"/>
    </source>
</evidence>
<evidence type="ECO:0000256" key="7">
    <source>
        <dbReference type="ARBA" id="ARBA00022989"/>
    </source>
</evidence>
<dbReference type="PANTHER" id="PTHR30474:SF2">
    <property type="entry name" value="PEPTIDOGLYCAN GLYCOSYLTRANSFERASE FTSW-RELATED"/>
    <property type="match status" value="1"/>
</dbReference>
<feature type="transmembrane region" description="Helical" evidence="16">
    <location>
        <begin position="286"/>
        <end position="307"/>
    </location>
</feature>
<feature type="transmembrane region" description="Helical" evidence="16">
    <location>
        <begin position="117"/>
        <end position="138"/>
    </location>
</feature>
<accession>A0A1G2CM04</accession>
<evidence type="ECO:0000256" key="4">
    <source>
        <dbReference type="ARBA" id="ARBA00022692"/>
    </source>
</evidence>
<dbReference type="Pfam" id="PF01098">
    <property type="entry name" value="FTSW_RODA_SPOVE"/>
    <property type="match status" value="1"/>
</dbReference>
<dbReference type="GO" id="GO:0009252">
    <property type="term" value="P:peptidoglycan biosynthetic process"/>
    <property type="evidence" value="ECO:0007669"/>
    <property type="project" value="UniProtKB-KW"/>
</dbReference>
<name>A0A1G2CM04_9BACT</name>
<feature type="transmembrane region" description="Helical" evidence="16">
    <location>
        <begin position="241"/>
        <end position="261"/>
    </location>
</feature>
<dbReference type="GO" id="GO:0008360">
    <property type="term" value="P:regulation of cell shape"/>
    <property type="evidence" value="ECO:0007669"/>
    <property type="project" value="UniProtKB-KW"/>
</dbReference>
<keyword evidence="8 16" id="KW-0472">Membrane</keyword>
<dbReference type="GO" id="GO:0008955">
    <property type="term" value="F:peptidoglycan glycosyltransferase activity"/>
    <property type="evidence" value="ECO:0007669"/>
    <property type="project" value="UniProtKB-EC"/>
</dbReference>
<dbReference type="PANTHER" id="PTHR30474">
    <property type="entry name" value="CELL CYCLE PROTEIN"/>
    <property type="match status" value="1"/>
</dbReference>
<keyword evidence="4 16" id="KW-0812">Transmembrane</keyword>
<feature type="transmembrane region" description="Helical" evidence="16">
    <location>
        <begin position="319"/>
        <end position="340"/>
    </location>
</feature>
<evidence type="ECO:0000256" key="12">
    <source>
        <dbReference type="ARBA" id="ARBA00041185"/>
    </source>
</evidence>
<evidence type="ECO:0000256" key="13">
    <source>
        <dbReference type="ARBA" id="ARBA00041418"/>
    </source>
</evidence>
<dbReference type="GO" id="GO:0005886">
    <property type="term" value="C:plasma membrane"/>
    <property type="evidence" value="ECO:0007669"/>
    <property type="project" value="TreeGrafter"/>
</dbReference>
<sequence length="378" mass="41374">MATIVRRIGSIRRRKSPPDYLLGVSLAVILIFGLLLLSSASSDLGKRIYSDTYYFVKLQLLKGIIFGGALFFVFYFFPFRYLKKWSAFLLVLNIILLILVFSPIGQAEKGAARWLNLGFLSFQPSELVKFTFIIYLASWLSGKSASRRTSNLKEGFLPFLLFSGLISFLLLLQPATSIVVIIMAAALIIYFSSGAKLSYLAGIILLGFICLSVFIAVTPYRLERIKTYFAGESADKQGSAFHINQALITIGSGGIFGVGYGRSLNKIKNLPEPINDSIFAIAAEEFGFVGSCALIFIFYLFVLRSFMLAKKCNDEFSKLVIIGFASIIGIQAFLHIGSISGLLPLTGASLPFVSYGGTAMAILLSMAGVMMNISKNIS</sequence>
<reference evidence="17 18" key="1">
    <citation type="journal article" date="2016" name="Nat. Commun.">
        <title>Thousands of microbial genomes shed light on interconnected biogeochemical processes in an aquifer system.</title>
        <authorList>
            <person name="Anantharaman K."/>
            <person name="Brown C.T."/>
            <person name="Hug L.A."/>
            <person name="Sharon I."/>
            <person name="Castelle C.J."/>
            <person name="Probst A.J."/>
            <person name="Thomas B.C."/>
            <person name="Singh A."/>
            <person name="Wilkins M.J."/>
            <person name="Karaoz U."/>
            <person name="Brodie E.L."/>
            <person name="Williams K.H."/>
            <person name="Hubbard S.S."/>
            <person name="Banfield J.F."/>
        </authorList>
    </citation>
    <scope>NUCLEOTIDE SEQUENCE [LARGE SCALE GENOMIC DNA]</scope>
</reference>
<keyword evidence="6" id="KW-0573">Peptidoglycan synthesis</keyword>
<evidence type="ECO:0000256" key="5">
    <source>
        <dbReference type="ARBA" id="ARBA00022960"/>
    </source>
</evidence>
<keyword evidence="5" id="KW-0133">Cell shape</keyword>
<evidence type="ECO:0000256" key="3">
    <source>
        <dbReference type="ARBA" id="ARBA00022679"/>
    </source>
</evidence>
<evidence type="ECO:0000256" key="6">
    <source>
        <dbReference type="ARBA" id="ARBA00022984"/>
    </source>
</evidence>
<dbReference type="GO" id="GO:0015648">
    <property type="term" value="F:lipid-linked peptidoglycan transporter activity"/>
    <property type="evidence" value="ECO:0007669"/>
    <property type="project" value="TreeGrafter"/>
</dbReference>
<dbReference type="GO" id="GO:0051301">
    <property type="term" value="P:cell division"/>
    <property type="evidence" value="ECO:0007669"/>
    <property type="project" value="InterPro"/>
</dbReference>
<dbReference type="InterPro" id="IPR001182">
    <property type="entry name" value="FtsW/RodA"/>
</dbReference>
<feature type="transmembrane region" description="Helical" evidence="16">
    <location>
        <begin position="197"/>
        <end position="220"/>
    </location>
</feature>
<evidence type="ECO:0000256" key="9">
    <source>
        <dbReference type="ARBA" id="ARBA00032370"/>
    </source>
</evidence>
<protein>
    <recommendedName>
        <fullName evidence="12">Probable peptidoglycan glycosyltransferase FtsW</fullName>
        <ecNumber evidence="14">2.4.99.28</ecNumber>
    </recommendedName>
    <alternativeName>
        <fullName evidence="13">Cell division protein FtsW</fullName>
    </alternativeName>
    <alternativeName>
        <fullName evidence="10">Cell wall polymerase</fullName>
    </alternativeName>
    <alternativeName>
        <fullName evidence="9">Peptidoglycan polymerase</fullName>
    </alternativeName>
</protein>
<evidence type="ECO:0000313" key="18">
    <source>
        <dbReference type="Proteomes" id="UP000178599"/>
    </source>
</evidence>